<evidence type="ECO:0000256" key="3">
    <source>
        <dbReference type="ARBA" id="ARBA00012438"/>
    </source>
</evidence>
<evidence type="ECO:0000256" key="11">
    <source>
        <dbReference type="ARBA" id="ARBA00022989"/>
    </source>
</evidence>
<dbReference type="Gene3D" id="1.10.287.130">
    <property type="match status" value="1"/>
</dbReference>
<comment type="catalytic activity">
    <reaction evidence="1">
        <text>ATP + protein L-histidine = ADP + protein N-phospho-L-histidine.</text>
        <dbReference type="EC" id="2.7.13.3"/>
    </reaction>
</comment>
<dbReference type="Proteomes" id="UP001060012">
    <property type="component" value="Chromosome"/>
</dbReference>
<evidence type="ECO:0000256" key="8">
    <source>
        <dbReference type="ARBA" id="ARBA00022741"/>
    </source>
</evidence>
<dbReference type="SMART" id="SM00388">
    <property type="entry name" value="HisKA"/>
    <property type="match status" value="1"/>
</dbReference>
<dbReference type="SUPFAM" id="SSF55874">
    <property type="entry name" value="ATPase domain of HSP90 chaperone/DNA topoisomerase II/histidine kinase"/>
    <property type="match status" value="1"/>
</dbReference>
<keyword evidence="8" id="KW-0547">Nucleotide-binding</keyword>
<organism evidence="16 17">
    <name type="scientific">Arcobacter roscoffensis</name>
    <dbReference type="NCBI Taxonomy" id="2961520"/>
    <lineage>
        <taxon>Bacteria</taxon>
        <taxon>Pseudomonadati</taxon>
        <taxon>Campylobacterota</taxon>
        <taxon>Epsilonproteobacteria</taxon>
        <taxon>Campylobacterales</taxon>
        <taxon>Arcobacteraceae</taxon>
        <taxon>Arcobacter</taxon>
    </lineage>
</organism>
<dbReference type="EMBL" id="CP100595">
    <property type="protein sequence ID" value="UTJ06627.1"/>
    <property type="molecule type" value="Genomic_DNA"/>
</dbReference>
<dbReference type="PANTHER" id="PTHR45528">
    <property type="entry name" value="SENSOR HISTIDINE KINASE CPXA"/>
    <property type="match status" value="1"/>
</dbReference>
<evidence type="ECO:0000313" key="17">
    <source>
        <dbReference type="Proteomes" id="UP001060012"/>
    </source>
</evidence>
<dbReference type="PROSITE" id="PS50109">
    <property type="entry name" value="HIS_KIN"/>
    <property type="match status" value="1"/>
</dbReference>
<dbReference type="Pfam" id="PF02518">
    <property type="entry name" value="HATPase_c"/>
    <property type="match status" value="1"/>
</dbReference>
<reference evidence="16" key="1">
    <citation type="submission" date="2022-07" db="EMBL/GenBank/DDBJ databases">
        <title>Arcobacter roscoffensis sp. nov., a marine bacterium isolated from coastal seawater collected from Roscoff, France.</title>
        <authorList>
            <person name="Pascual J."/>
            <person name="Lepeaux C."/>
            <person name="Methner A."/>
            <person name="Overmann J."/>
        </authorList>
    </citation>
    <scope>NUCLEOTIDE SEQUENCE</scope>
    <source>
        <strain evidence="16">ARW1-2F2</strain>
    </source>
</reference>
<keyword evidence="12" id="KW-0902">Two-component regulatory system</keyword>
<evidence type="ECO:0000256" key="4">
    <source>
        <dbReference type="ARBA" id="ARBA00022475"/>
    </source>
</evidence>
<keyword evidence="4" id="KW-1003">Cell membrane</keyword>
<dbReference type="SMART" id="SM00387">
    <property type="entry name" value="HATPase_c"/>
    <property type="match status" value="1"/>
</dbReference>
<evidence type="ECO:0000259" key="15">
    <source>
        <dbReference type="PROSITE" id="PS50109"/>
    </source>
</evidence>
<dbReference type="InterPro" id="IPR005467">
    <property type="entry name" value="His_kinase_dom"/>
</dbReference>
<dbReference type="EC" id="2.7.13.3" evidence="3"/>
<evidence type="ECO:0000256" key="6">
    <source>
        <dbReference type="ARBA" id="ARBA00022679"/>
    </source>
</evidence>
<dbReference type="GO" id="GO:0016301">
    <property type="term" value="F:kinase activity"/>
    <property type="evidence" value="ECO:0007669"/>
    <property type="project" value="UniProtKB-KW"/>
</dbReference>
<keyword evidence="6" id="KW-0808">Transferase</keyword>
<keyword evidence="5" id="KW-0597">Phosphoprotein</keyword>
<evidence type="ECO:0000256" key="7">
    <source>
        <dbReference type="ARBA" id="ARBA00022692"/>
    </source>
</evidence>
<gene>
    <name evidence="16" type="ORF">NJU99_00615</name>
</gene>
<protein>
    <recommendedName>
        <fullName evidence="3">histidine kinase</fullName>
        <ecNumber evidence="3">2.7.13.3</ecNumber>
    </recommendedName>
</protein>
<evidence type="ECO:0000256" key="1">
    <source>
        <dbReference type="ARBA" id="ARBA00000085"/>
    </source>
</evidence>
<evidence type="ECO:0000256" key="10">
    <source>
        <dbReference type="ARBA" id="ARBA00022840"/>
    </source>
</evidence>
<dbReference type="InterPro" id="IPR003661">
    <property type="entry name" value="HisK_dim/P_dom"/>
</dbReference>
<dbReference type="CDD" id="cd00082">
    <property type="entry name" value="HisKA"/>
    <property type="match status" value="1"/>
</dbReference>
<evidence type="ECO:0000256" key="9">
    <source>
        <dbReference type="ARBA" id="ARBA00022777"/>
    </source>
</evidence>
<feature type="transmembrane region" description="Helical" evidence="14">
    <location>
        <begin position="289"/>
        <end position="308"/>
    </location>
</feature>
<evidence type="ECO:0000313" key="16">
    <source>
        <dbReference type="EMBL" id="UTJ06627.1"/>
    </source>
</evidence>
<evidence type="ECO:0000256" key="5">
    <source>
        <dbReference type="ARBA" id="ARBA00022553"/>
    </source>
</evidence>
<keyword evidence="11 14" id="KW-1133">Transmembrane helix</keyword>
<dbReference type="RefSeq" id="WP_254576806.1">
    <property type="nucleotide sequence ID" value="NZ_CP100595.1"/>
</dbReference>
<keyword evidence="9 16" id="KW-0418">Kinase</keyword>
<dbReference type="InterPro" id="IPR036890">
    <property type="entry name" value="HATPase_C_sf"/>
</dbReference>
<dbReference type="InterPro" id="IPR036097">
    <property type="entry name" value="HisK_dim/P_sf"/>
</dbReference>
<evidence type="ECO:0000256" key="14">
    <source>
        <dbReference type="SAM" id="Phobius"/>
    </source>
</evidence>
<dbReference type="Gene3D" id="3.30.565.10">
    <property type="entry name" value="Histidine kinase-like ATPase, C-terminal domain"/>
    <property type="match status" value="1"/>
</dbReference>
<keyword evidence="10" id="KW-0067">ATP-binding</keyword>
<evidence type="ECO:0000256" key="13">
    <source>
        <dbReference type="ARBA" id="ARBA00023136"/>
    </source>
</evidence>
<comment type="subcellular location">
    <subcellularLocation>
        <location evidence="2">Cell membrane</location>
        <topology evidence="2">Multi-pass membrane protein</topology>
    </subcellularLocation>
</comment>
<name>A0ABY5E4Z5_9BACT</name>
<keyword evidence="7 14" id="KW-0812">Transmembrane</keyword>
<feature type="domain" description="Histidine kinase" evidence="15">
    <location>
        <begin position="326"/>
        <end position="525"/>
    </location>
</feature>
<accession>A0ABY5E4Z5</accession>
<sequence>MFIILFLISIIIYIGYTNLISNIKAKHHKDEQILFYKIQTQSSKLLSYLLYEYSKNKEPLLQVHKKVQTYINQNNPDVNLENIYEEINKGIKNKPYNIYITDESLKIVNTTFKPDIGFDLSFAKKEFDKHKKDNIIGISAPVFETYSKKFFSFTDAYLKNSSRLMQVSYRYDDTNKLQKDIKDIINQNEIIADSNAYIVFEDGYVSAFMFKEFESKKINKKAIKDTISKAKELSSKLKNLDLHIEKVTIENKIYKNYYFRHENPIFKDAKIVYSVKFDQESLIKEIKTINILTIFLVTIFLISIYFLLKMRDKELSLTQKDTFIKYSVHEIKTPLTIISLNNQLREKTLGEDKYTKKINSAIKTLKNSYEDMSFFISQNYIDYDKEIINIKELLKNRVDYFKSIAIEQGREISLEVNNDLFLNISKTEISRLIDNNLSNAIKYSKIKSTIKVELKENSLIFTSQGKKIENTKAIFEKYKRYDNSTGGHGLGLSIVKDVALKNSISIDVSSKNGENIFEYTFNCHSDDIS</sequence>
<evidence type="ECO:0000256" key="2">
    <source>
        <dbReference type="ARBA" id="ARBA00004651"/>
    </source>
</evidence>
<keyword evidence="17" id="KW-1185">Reference proteome</keyword>
<dbReference type="PANTHER" id="PTHR45528:SF1">
    <property type="entry name" value="SENSOR HISTIDINE KINASE CPXA"/>
    <property type="match status" value="1"/>
</dbReference>
<proteinExistence type="predicted"/>
<dbReference type="SUPFAM" id="SSF47384">
    <property type="entry name" value="Homodimeric domain of signal transducing histidine kinase"/>
    <property type="match status" value="1"/>
</dbReference>
<evidence type="ECO:0000256" key="12">
    <source>
        <dbReference type="ARBA" id="ARBA00023012"/>
    </source>
</evidence>
<dbReference type="InterPro" id="IPR050398">
    <property type="entry name" value="HssS/ArlS-like"/>
</dbReference>
<dbReference type="InterPro" id="IPR003594">
    <property type="entry name" value="HATPase_dom"/>
</dbReference>
<keyword evidence="13 14" id="KW-0472">Membrane</keyword>